<dbReference type="Proteomes" id="UP001515500">
    <property type="component" value="Chromosome 5"/>
</dbReference>
<evidence type="ECO:0000256" key="4">
    <source>
        <dbReference type="SAM" id="MobiDB-lite"/>
    </source>
</evidence>
<dbReference type="AlphaFoldDB" id="A0AB40BA39"/>
<comment type="subcellular location">
    <subcellularLocation>
        <location evidence="1">Nucleus</location>
    </subcellularLocation>
</comment>
<protein>
    <submittedName>
        <fullName evidence="6">Protein NEGATIVE REGULATOR OF RESISTANCE-like</fullName>
    </submittedName>
</protein>
<dbReference type="GO" id="GO:0010112">
    <property type="term" value="P:regulation of systemic acquired resistance"/>
    <property type="evidence" value="ECO:0007669"/>
    <property type="project" value="InterPro"/>
</dbReference>
<dbReference type="GO" id="GO:0005634">
    <property type="term" value="C:nucleus"/>
    <property type="evidence" value="ECO:0007669"/>
    <property type="project" value="UniProtKB-SubCell"/>
</dbReference>
<evidence type="ECO:0000256" key="2">
    <source>
        <dbReference type="ARBA" id="ARBA00009937"/>
    </source>
</evidence>
<evidence type="ECO:0000256" key="3">
    <source>
        <dbReference type="ARBA" id="ARBA00023242"/>
    </source>
</evidence>
<feature type="region of interest" description="Disordered" evidence="4">
    <location>
        <begin position="97"/>
        <end position="130"/>
    </location>
</feature>
<evidence type="ECO:0000256" key="1">
    <source>
        <dbReference type="ARBA" id="ARBA00004123"/>
    </source>
</evidence>
<dbReference type="InterPro" id="IPR034577">
    <property type="entry name" value="NIMIN-2"/>
</dbReference>
<keyword evidence="3" id="KW-0539">Nucleus</keyword>
<evidence type="ECO:0000313" key="5">
    <source>
        <dbReference type="Proteomes" id="UP001515500"/>
    </source>
</evidence>
<comment type="similarity">
    <text evidence="2">Belongs to the NPR1-interactor family.</text>
</comment>
<keyword evidence="5" id="KW-1185">Reference proteome</keyword>
<dbReference type="GeneID" id="120260152"/>
<sequence>METTKEERRSNAGVVGGETREVTKDEVDEFFEILSRVRDAKKRLAESRANHVRRNGDVSEWRWKPTFKWEDFQTTTSVSDNGRKRLRTAAKNPILESFDLNAEPEPGPSVMTSNSAGNRTVAVSVPRYHA</sequence>
<reference evidence="6" key="1">
    <citation type="submission" date="2025-08" db="UniProtKB">
        <authorList>
            <consortium name="RefSeq"/>
        </authorList>
    </citation>
    <scope>IDENTIFICATION</scope>
</reference>
<dbReference type="RefSeq" id="XP_039123526.1">
    <property type="nucleotide sequence ID" value="XM_039267592.1"/>
</dbReference>
<gene>
    <name evidence="6" type="primary">LOC120260152</name>
</gene>
<dbReference type="PANTHER" id="PTHR35735">
    <property type="entry name" value="PROTEIN NIM1-INTERACTING 2"/>
    <property type="match status" value="1"/>
</dbReference>
<name>A0AB40BA39_DIOCR</name>
<organism evidence="5 6">
    <name type="scientific">Dioscorea cayennensis subsp. rotundata</name>
    <name type="common">White Guinea yam</name>
    <name type="synonym">Dioscorea rotundata</name>
    <dbReference type="NCBI Taxonomy" id="55577"/>
    <lineage>
        <taxon>Eukaryota</taxon>
        <taxon>Viridiplantae</taxon>
        <taxon>Streptophyta</taxon>
        <taxon>Embryophyta</taxon>
        <taxon>Tracheophyta</taxon>
        <taxon>Spermatophyta</taxon>
        <taxon>Magnoliopsida</taxon>
        <taxon>Liliopsida</taxon>
        <taxon>Dioscoreales</taxon>
        <taxon>Dioscoreaceae</taxon>
        <taxon>Dioscorea</taxon>
    </lineage>
</organism>
<evidence type="ECO:0000313" key="6">
    <source>
        <dbReference type="RefSeq" id="XP_039123526.1"/>
    </source>
</evidence>
<dbReference type="PANTHER" id="PTHR35735:SF8">
    <property type="entry name" value="PROTEIN NIM1-INTERACTING 2"/>
    <property type="match status" value="1"/>
</dbReference>
<dbReference type="InterPro" id="IPR031425">
    <property type="entry name" value="NPR1/NH1-interacting"/>
</dbReference>
<proteinExistence type="inferred from homology"/>
<dbReference type="Pfam" id="PF15699">
    <property type="entry name" value="NPR1_interact"/>
    <property type="match status" value="1"/>
</dbReference>
<accession>A0AB40BA39</accession>